<name>A0A517Z796_9PLAN</name>
<evidence type="ECO:0008006" key="3">
    <source>
        <dbReference type="Google" id="ProtNLM"/>
    </source>
</evidence>
<protein>
    <recommendedName>
        <fullName evidence="3">Isochorismatase</fullName>
    </recommendedName>
</protein>
<dbReference type="OrthoDB" id="1248892at2"/>
<sequence length="153" mass="17654">MAALEFSYRPRSYQFLELWTPGDWRIKVYGIAYEGDRPDSEVVEAAKRLAVPRLEEASANHYGVGFLAIHAGKTGNFVFVDWWCDENELHHHVWMTPLGDPFEFEYLTPRGIAACVWDLHLIAHEQQAWIETALKPETADLDAYLARRLNGMF</sequence>
<dbReference type="EMBL" id="CP036275">
    <property type="protein sequence ID" value="QDU38324.1"/>
    <property type="molecule type" value="Genomic_DNA"/>
</dbReference>
<evidence type="ECO:0000313" key="1">
    <source>
        <dbReference type="EMBL" id="QDU38324.1"/>
    </source>
</evidence>
<keyword evidence="2" id="KW-1185">Reference proteome</keyword>
<evidence type="ECO:0000313" key="2">
    <source>
        <dbReference type="Proteomes" id="UP000320496"/>
    </source>
</evidence>
<dbReference type="RefSeq" id="WP_145369618.1">
    <property type="nucleotide sequence ID" value="NZ_CP036275.1"/>
</dbReference>
<proteinExistence type="predicted"/>
<dbReference type="Proteomes" id="UP000320496">
    <property type="component" value="Chromosome"/>
</dbReference>
<accession>A0A517Z796</accession>
<organism evidence="1 2">
    <name type="scientific">Maioricimonas rarisocia</name>
    <dbReference type="NCBI Taxonomy" id="2528026"/>
    <lineage>
        <taxon>Bacteria</taxon>
        <taxon>Pseudomonadati</taxon>
        <taxon>Planctomycetota</taxon>
        <taxon>Planctomycetia</taxon>
        <taxon>Planctomycetales</taxon>
        <taxon>Planctomycetaceae</taxon>
        <taxon>Maioricimonas</taxon>
    </lineage>
</organism>
<dbReference type="KEGG" id="mri:Mal4_26510"/>
<dbReference type="AlphaFoldDB" id="A0A517Z796"/>
<reference evidence="1 2" key="1">
    <citation type="submission" date="2019-02" db="EMBL/GenBank/DDBJ databases">
        <title>Deep-cultivation of Planctomycetes and their phenomic and genomic characterization uncovers novel biology.</title>
        <authorList>
            <person name="Wiegand S."/>
            <person name="Jogler M."/>
            <person name="Boedeker C."/>
            <person name="Pinto D."/>
            <person name="Vollmers J."/>
            <person name="Rivas-Marin E."/>
            <person name="Kohn T."/>
            <person name="Peeters S.H."/>
            <person name="Heuer A."/>
            <person name="Rast P."/>
            <person name="Oberbeckmann S."/>
            <person name="Bunk B."/>
            <person name="Jeske O."/>
            <person name="Meyerdierks A."/>
            <person name="Storesund J.E."/>
            <person name="Kallscheuer N."/>
            <person name="Luecker S."/>
            <person name="Lage O.M."/>
            <person name="Pohl T."/>
            <person name="Merkel B.J."/>
            <person name="Hornburger P."/>
            <person name="Mueller R.-W."/>
            <person name="Bruemmer F."/>
            <person name="Labrenz M."/>
            <person name="Spormann A.M."/>
            <person name="Op den Camp H."/>
            <person name="Overmann J."/>
            <person name="Amann R."/>
            <person name="Jetten M.S.M."/>
            <person name="Mascher T."/>
            <person name="Medema M.H."/>
            <person name="Devos D.P."/>
            <person name="Kaster A.-K."/>
            <person name="Ovreas L."/>
            <person name="Rohde M."/>
            <person name="Galperin M.Y."/>
            <person name="Jogler C."/>
        </authorList>
    </citation>
    <scope>NUCLEOTIDE SEQUENCE [LARGE SCALE GENOMIC DNA]</scope>
    <source>
        <strain evidence="1 2">Mal4</strain>
    </source>
</reference>
<gene>
    <name evidence="1" type="ORF">Mal4_26510</name>
</gene>